<dbReference type="AlphaFoldDB" id="A0A8D8I552"/>
<feature type="compositionally biased region" description="Basic residues" evidence="1">
    <location>
        <begin position="245"/>
        <end position="255"/>
    </location>
</feature>
<reference evidence="2" key="1">
    <citation type="submission" date="2021-05" db="EMBL/GenBank/DDBJ databases">
        <authorList>
            <person name="Alioto T."/>
            <person name="Alioto T."/>
            <person name="Gomez Garrido J."/>
        </authorList>
    </citation>
    <scope>NUCLEOTIDE SEQUENCE</scope>
</reference>
<protein>
    <submittedName>
        <fullName evidence="2">(northern house mosquito) hypothetical protein</fullName>
    </submittedName>
</protein>
<dbReference type="EMBL" id="HBUE01340367">
    <property type="protein sequence ID" value="CAG6598105.1"/>
    <property type="molecule type" value="Transcribed_RNA"/>
</dbReference>
<organism evidence="2">
    <name type="scientific">Culex pipiens</name>
    <name type="common">House mosquito</name>
    <dbReference type="NCBI Taxonomy" id="7175"/>
    <lineage>
        <taxon>Eukaryota</taxon>
        <taxon>Metazoa</taxon>
        <taxon>Ecdysozoa</taxon>
        <taxon>Arthropoda</taxon>
        <taxon>Hexapoda</taxon>
        <taxon>Insecta</taxon>
        <taxon>Pterygota</taxon>
        <taxon>Neoptera</taxon>
        <taxon>Endopterygota</taxon>
        <taxon>Diptera</taxon>
        <taxon>Nematocera</taxon>
        <taxon>Culicoidea</taxon>
        <taxon>Culicidae</taxon>
        <taxon>Culicinae</taxon>
        <taxon>Culicini</taxon>
        <taxon>Culex</taxon>
        <taxon>Culex</taxon>
    </lineage>
</organism>
<proteinExistence type="predicted"/>
<name>A0A8D8I552_CULPI</name>
<dbReference type="EMBL" id="HBUE01233505">
    <property type="protein sequence ID" value="CAG6545942.1"/>
    <property type="molecule type" value="Transcribed_RNA"/>
</dbReference>
<evidence type="ECO:0000256" key="1">
    <source>
        <dbReference type="SAM" id="MobiDB-lite"/>
    </source>
</evidence>
<evidence type="ECO:0000313" key="2">
    <source>
        <dbReference type="EMBL" id="CAG6545942.1"/>
    </source>
</evidence>
<accession>A0A8D8I552</accession>
<feature type="region of interest" description="Disordered" evidence="1">
    <location>
        <begin position="227"/>
        <end position="265"/>
    </location>
</feature>
<sequence length="392" mass="44047">MPVGVPVLRQLVPPDVKVEKVALIELDVPLEGGVLLAATVRVAEVGFKLEDSGNSAHEHQLKVCKFVIAVDANLPNGTKLVRVLLVVGVLQIRDRIVINVIIEAIAITFQPLRSTCPFVEQSLLNLNFSFEIRRTDCVPEAQVESSRRQRSLVQKVRHAHVCIVTNPVPNQKRQRSNVLQLQQNLVEPFLAVQQLHKRAQLLLPTLPDLNPQPPLEAQLVHDMFRADPRQPTPVDVPQRKGSLNRSRHPQNRLRPTHPNVSRFSPMAIDRHRSRRSHNQPGTPRTNVQVGQIRAQLVHPVRSDVETAQLDQHARGQRPLALGAPVPALTDPVLDAPEAEQFRAVRADVHVNRRMVPAERAGQTRNQLVQDLLAGYCRSHVYNYYSFVKNYSS</sequence>